<comment type="similarity">
    <text evidence="9">Belongs to the SecE/SEC61-gamma family.</text>
</comment>
<evidence type="ECO:0000313" key="12">
    <source>
        <dbReference type="Proteomes" id="UP001440599"/>
    </source>
</evidence>
<dbReference type="HAMAP" id="MF_00422">
    <property type="entry name" value="SecE"/>
    <property type="match status" value="1"/>
</dbReference>
<comment type="subunit">
    <text evidence="9">Component of the Sec protein translocase complex. Heterotrimer consisting of SecY, SecE and SecG subunits. The heterotrimers can form oligomers, although 1 heterotrimer is thought to be able to translocate proteins. Interacts with the ribosome. Interacts with SecDF, and other proteins may be involved. Interacts with SecA.</text>
</comment>
<reference evidence="11 12" key="1">
    <citation type="submission" date="2024-03" db="EMBL/GenBank/DDBJ databases">
        <title>Human intestinal bacterial collection.</title>
        <authorList>
            <person name="Pauvert C."/>
            <person name="Hitch T.C.A."/>
            <person name="Clavel T."/>
        </authorList>
    </citation>
    <scope>NUCLEOTIDE SEQUENCE [LARGE SCALE GENOMIC DNA]</scope>
    <source>
        <strain evidence="11 12">CLA-AP-H34</strain>
    </source>
</reference>
<evidence type="ECO:0000256" key="5">
    <source>
        <dbReference type="ARBA" id="ARBA00022927"/>
    </source>
</evidence>
<keyword evidence="7 9" id="KW-0811">Translocation</keyword>
<evidence type="ECO:0000256" key="1">
    <source>
        <dbReference type="ARBA" id="ARBA00004370"/>
    </source>
</evidence>
<dbReference type="NCBIfam" id="TIGR00964">
    <property type="entry name" value="secE_bact"/>
    <property type="match status" value="1"/>
</dbReference>
<dbReference type="Gene3D" id="1.20.5.1030">
    <property type="entry name" value="Preprotein translocase secy subunit"/>
    <property type="match status" value="1"/>
</dbReference>
<gene>
    <name evidence="9 11" type="primary">secE</name>
    <name evidence="11" type="ORF">WMO45_02395</name>
</gene>
<dbReference type="InterPro" id="IPR005807">
    <property type="entry name" value="SecE_bac"/>
</dbReference>
<protein>
    <recommendedName>
        <fullName evidence="9">Protein translocase subunit SecE</fullName>
    </recommendedName>
</protein>
<sequence length="108" mass="11833">MSEYEKLEQAASEEVASASEKPAKADKAAKPDKKKDAKKKTGFFARIGKWFKELKSELKKVQWPTGKQTLNNTVIVIVCCIIVGICIWVFDALAGSVISALLDLFGKG</sequence>
<organism evidence="11 12">
    <name type="scientific">Flavonifractor hominis</name>
    <dbReference type="NCBI Taxonomy" id="3133178"/>
    <lineage>
        <taxon>Bacteria</taxon>
        <taxon>Bacillati</taxon>
        <taxon>Bacillota</taxon>
        <taxon>Clostridia</taxon>
        <taxon>Eubacteriales</taxon>
        <taxon>Oscillospiraceae</taxon>
        <taxon>Flavonifractor</taxon>
    </lineage>
</organism>
<evidence type="ECO:0000256" key="10">
    <source>
        <dbReference type="SAM" id="MobiDB-lite"/>
    </source>
</evidence>
<keyword evidence="4 9" id="KW-0812">Transmembrane</keyword>
<feature type="transmembrane region" description="Helical" evidence="9">
    <location>
        <begin position="74"/>
        <end position="102"/>
    </location>
</feature>
<evidence type="ECO:0000256" key="8">
    <source>
        <dbReference type="ARBA" id="ARBA00023136"/>
    </source>
</evidence>
<keyword evidence="5 9" id="KW-0653">Protein transport</keyword>
<evidence type="ECO:0000256" key="4">
    <source>
        <dbReference type="ARBA" id="ARBA00022692"/>
    </source>
</evidence>
<keyword evidence="8 9" id="KW-0472">Membrane</keyword>
<keyword evidence="6 9" id="KW-1133">Transmembrane helix</keyword>
<keyword evidence="2 9" id="KW-0813">Transport</keyword>
<dbReference type="PANTHER" id="PTHR33910">
    <property type="entry name" value="PROTEIN TRANSLOCASE SUBUNIT SECE"/>
    <property type="match status" value="1"/>
</dbReference>
<dbReference type="Pfam" id="PF00584">
    <property type="entry name" value="SecE"/>
    <property type="match status" value="1"/>
</dbReference>
<feature type="compositionally biased region" description="Low complexity" evidence="10">
    <location>
        <begin position="10"/>
        <end position="20"/>
    </location>
</feature>
<dbReference type="InterPro" id="IPR038379">
    <property type="entry name" value="SecE_sf"/>
</dbReference>
<keyword evidence="3 9" id="KW-1003">Cell membrane</keyword>
<evidence type="ECO:0000256" key="7">
    <source>
        <dbReference type="ARBA" id="ARBA00023010"/>
    </source>
</evidence>
<proteinExistence type="inferred from homology"/>
<evidence type="ECO:0000256" key="2">
    <source>
        <dbReference type="ARBA" id="ARBA00022448"/>
    </source>
</evidence>
<dbReference type="PANTHER" id="PTHR33910:SF1">
    <property type="entry name" value="PROTEIN TRANSLOCASE SUBUNIT SECE"/>
    <property type="match status" value="1"/>
</dbReference>
<dbReference type="PRINTS" id="PR01650">
    <property type="entry name" value="SECETRNLCASE"/>
</dbReference>
<comment type="caution">
    <text evidence="11">The sequence shown here is derived from an EMBL/GenBank/DDBJ whole genome shotgun (WGS) entry which is preliminary data.</text>
</comment>
<comment type="subcellular location">
    <subcellularLocation>
        <location evidence="9">Cell membrane</location>
        <topology evidence="9">Single-pass membrane protein</topology>
    </subcellularLocation>
    <subcellularLocation>
        <location evidence="1">Membrane</location>
    </subcellularLocation>
</comment>
<comment type="function">
    <text evidence="9">Essential subunit of the Sec protein translocation channel SecYEG. Clamps together the 2 halves of SecY. May contact the channel plug during translocation.</text>
</comment>
<dbReference type="Proteomes" id="UP001440599">
    <property type="component" value="Unassembled WGS sequence"/>
</dbReference>
<accession>A0ABV1ELA5</accession>
<dbReference type="EMBL" id="JBBMFT010000001">
    <property type="protein sequence ID" value="MEQ2455358.1"/>
    <property type="molecule type" value="Genomic_DNA"/>
</dbReference>
<evidence type="ECO:0000256" key="3">
    <source>
        <dbReference type="ARBA" id="ARBA00022475"/>
    </source>
</evidence>
<feature type="compositionally biased region" description="Basic and acidic residues" evidence="10">
    <location>
        <begin position="21"/>
        <end position="35"/>
    </location>
</feature>
<evidence type="ECO:0000256" key="6">
    <source>
        <dbReference type="ARBA" id="ARBA00022989"/>
    </source>
</evidence>
<feature type="region of interest" description="Disordered" evidence="10">
    <location>
        <begin position="1"/>
        <end position="40"/>
    </location>
</feature>
<dbReference type="InterPro" id="IPR001901">
    <property type="entry name" value="Translocase_SecE/Sec61-g"/>
</dbReference>
<dbReference type="RefSeq" id="WP_349139059.1">
    <property type="nucleotide sequence ID" value="NZ_JBBMFT010000001.1"/>
</dbReference>
<keyword evidence="12" id="KW-1185">Reference proteome</keyword>
<evidence type="ECO:0000313" key="11">
    <source>
        <dbReference type="EMBL" id="MEQ2455358.1"/>
    </source>
</evidence>
<evidence type="ECO:0000256" key="9">
    <source>
        <dbReference type="HAMAP-Rule" id="MF_00422"/>
    </source>
</evidence>
<name>A0ABV1ELA5_9FIRM</name>